<reference evidence="2" key="1">
    <citation type="submission" date="2023-07" db="EMBL/GenBank/DDBJ databases">
        <authorList>
            <consortium name="AG Swart"/>
            <person name="Singh M."/>
            <person name="Singh A."/>
            <person name="Seah K."/>
            <person name="Emmerich C."/>
        </authorList>
    </citation>
    <scope>NUCLEOTIDE SEQUENCE</scope>
    <source>
        <strain evidence="2">DP1</strain>
    </source>
</reference>
<dbReference type="EMBL" id="CAMPGE010023355">
    <property type="protein sequence ID" value="CAI2381306.1"/>
    <property type="molecule type" value="Genomic_DNA"/>
</dbReference>
<protein>
    <submittedName>
        <fullName evidence="2">Uncharacterized protein</fullName>
    </submittedName>
</protein>
<dbReference type="AlphaFoldDB" id="A0AAD2D6F1"/>
<accession>A0AAD2D6F1</accession>
<evidence type="ECO:0000313" key="2">
    <source>
        <dbReference type="EMBL" id="CAI2381306.1"/>
    </source>
</evidence>
<proteinExistence type="predicted"/>
<evidence type="ECO:0000256" key="1">
    <source>
        <dbReference type="SAM" id="Coils"/>
    </source>
</evidence>
<feature type="coiled-coil region" evidence="1">
    <location>
        <begin position="132"/>
        <end position="162"/>
    </location>
</feature>
<keyword evidence="3" id="KW-1185">Reference proteome</keyword>
<name>A0AAD2D6F1_EUPCR</name>
<keyword evidence="1" id="KW-0175">Coiled coil</keyword>
<sequence>MSDSLKNINIKIKPSKTNVLDIDDTVNFTRGPRGTMAPLSMSGIQMSRESNFADLSKIDEQEMMELSEFVKEINEMRKPHETHIDTIGRMINKDFVTGKEFYHFKQEVMYQKNFSDLQSKVSYCITQVIPLAEKIEESIRNVSELREELKKLEYRLLTKADKDAVFAVEQRFYDFTPNDNFRDLEKDVKNCVTKQELLKAEETIHQCEKAMEKLKELETVNKKIYDVRDELEGSILNCVKKLDLEKLSTQNTEKFDKISTEFLLIHNTNTKIDVELRRHEKMIMNCVTIPNPASEFNFKANNIMHNYSKVSRLEELERKVFPVIESFRKKITDFEQSANYPEINGVIQRFDEILCSKASKVDFKDMLKSLESYVKKEEVEWLSKFRDLVHDSLDKVDTKFEEHSHDIIQDLKIMIQESAIEIKKAVLHQIGGKPIEIEEIQQFLQLKVDKVDFHKLDKHKVDKEDVVYLSGVLEFVCRYLKTIILVISDQLENGMRKTDNTNNAKFS</sequence>
<dbReference type="Proteomes" id="UP001295684">
    <property type="component" value="Unassembled WGS sequence"/>
</dbReference>
<evidence type="ECO:0000313" key="3">
    <source>
        <dbReference type="Proteomes" id="UP001295684"/>
    </source>
</evidence>
<gene>
    <name evidence="2" type="ORF">ECRASSUSDP1_LOCUS22759</name>
</gene>
<comment type="caution">
    <text evidence="2">The sequence shown here is derived from an EMBL/GenBank/DDBJ whole genome shotgun (WGS) entry which is preliminary data.</text>
</comment>
<organism evidence="2 3">
    <name type="scientific">Euplotes crassus</name>
    <dbReference type="NCBI Taxonomy" id="5936"/>
    <lineage>
        <taxon>Eukaryota</taxon>
        <taxon>Sar</taxon>
        <taxon>Alveolata</taxon>
        <taxon>Ciliophora</taxon>
        <taxon>Intramacronucleata</taxon>
        <taxon>Spirotrichea</taxon>
        <taxon>Hypotrichia</taxon>
        <taxon>Euplotida</taxon>
        <taxon>Euplotidae</taxon>
        <taxon>Moneuplotes</taxon>
    </lineage>
</organism>